<feature type="compositionally biased region" description="Low complexity" evidence="1">
    <location>
        <begin position="56"/>
        <end position="75"/>
    </location>
</feature>
<dbReference type="SUPFAM" id="SSF53850">
    <property type="entry name" value="Periplasmic binding protein-like II"/>
    <property type="match status" value="1"/>
</dbReference>
<dbReference type="EMBL" id="LAZR01015799">
    <property type="protein sequence ID" value="KKM07322.1"/>
    <property type="molecule type" value="Genomic_DNA"/>
</dbReference>
<accession>A0A0F9HW08</accession>
<comment type="caution">
    <text evidence="4">The sequence shown here is derived from an EMBL/GenBank/DDBJ whole genome shotgun (WGS) entry which is preliminary data.</text>
</comment>
<organism evidence="4">
    <name type="scientific">marine sediment metagenome</name>
    <dbReference type="NCBI Taxonomy" id="412755"/>
    <lineage>
        <taxon>unclassified sequences</taxon>
        <taxon>metagenomes</taxon>
        <taxon>ecological metagenomes</taxon>
    </lineage>
</organism>
<dbReference type="InterPro" id="IPR006665">
    <property type="entry name" value="OmpA-like"/>
</dbReference>
<keyword evidence="2" id="KW-1133">Transmembrane helix</keyword>
<feature type="domain" description="OmpA-like" evidence="3">
    <location>
        <begin position="267"/>
        <end position="387"/>
    </location>
</feature>
<dbReference type="Gene3D" id="3.30.1330.60">
    <property type="entry name" value="OmpA-like domain"/>
    <property type="match status" value="1"/>
</dbReference>
<feature type="transmembrane region" description="Helical" evidence="2">
    <location>
        <begin position="26"/>
        <end position="45"/>
    </location>
</feature>
<feature type="region of interest" description="Disordered" evidence="1">
    <location>
        <begin position="51"/>
        <end position="75"/>
    </location>
</feature>
<dbReference type="PROSITE" id="PS51123">
    <property type="entry name" value="OMPA_2"/>
    <property type="match status" value="1"/>
</dbReference>
<dbReference type="InterPro" id="IPR036737">
    <property type="entry name" value="OmpA-like_sf"/>
</dbReference>
<proteinExistence type="predicted"/>
<evidence type="ECO:0000313" key="4">
    <source>
        <dbReference type="EMBL" id="KKM07322.1"/>
    </source>
</evidence>
<dbReference type="AlphaFoldDB" id="A0A0F9HW08"/>
<name>A0A0F9HW08_9ZZZZ</name>
<reference evidence="4" key="1">
    <citation type="journal article" date="2015" name="Nature">
        <title>Complex archaea that bridge the gap between prokaryotes and eukaryotes.</title>
        <authorList>
            <person name="Spang A."/>
            <person name="Saw J.H."/>
            <person name="Jorgensen S.L."/>
            <person name="Zaremba-Niedzwiedzka K."/>
            <person name="Martijn J."/>
            <person name="Lind A.E."/>
            <person name="van Eijk R."/>
            <person name="Schleper C."/>
            <person name="Guy L."/>
            <person name="Ettema T.J."/>
        </authorList>
    </citation>
    <scope>NUCLEOTIDE SEQUENCE</scope>
</reference>
<sequence>MSASNANPVDWKQRFVADVKRDKKKAAIMAALTVAAVVVVGRVLLKQSSPKPARAVSAAPDSSGSTSGSPGAGPVVAALTGGAVRDRRARRDEYLATMDRRIERDLFKPNLEYFPLATGSSRVTVEAGTTGLGWFDEVRLYVVEQQRAQDRRLAHIQTVRAQAGALSLTGPCGVTTGATEMTLKTEDYPLTTPFFAYQPSRRLPTLAREFLAYVNSPAAQPVIRRAGFVDQFPQSIPLAQQGDRFANAILRAGDEITLPELQRLVQTVRDMSRLTITFRFEDGASTLDPQSRSNVVLLADALERGVFEGRTLVFIGFSDGQGPAGTNRRLSRERAKAVREAVRDAAHQPEAAGQELEIEAFGEALPMACDEAEWGRGVNRRVEVWLR</sequence>
<evidence type="ECO:0000256" key="1">
    <source>
        <dbReference type="SAM" id="MobiDB-lite"/>
    </source>
</evidence>
<keyword evidence="2" id="KW-0472">Membrane</keyword>
<evidence type="ECO:0000259" key="3">
    <source>
        <dbReference type="PROSITE" id="PS51123"/>
    </source>
</evidence>
<keyword evidence="2" id="KW-0812">Transmembrane</keyword>
<dbReference type="Pfam" id="PF00691">
    <property type="entry name" value="OmpA"/>
    <property type="match status" value="1"/>
</dbReference>
<dbReference type="CDD" id="cd07185">
    <property type="entry name" value="OmpA_C-like"/>
    <property type="match status" value="1"/>
</dbReference>
<gene>
    <name evidence="4" type="ORF">LCGC14_1735100</name>
</gene>
<evidence type="ECO:0000256" key="2">
    <source>
        <dbReference type="SAM" id="Phobius"/>
    </source>
</evidence>
<protein>
    <recommendedName>
        <fullName evidence="3">OmpA-like domain-containing protein</fullName>
    </recommendedName>
</protein>
<dbReference type="SUPFAM" id="SSF103088">
    <property type="entry name" value="OmpA-like"/>
    <property type="match status" value="1"/>
</dbReference>